<comment type="caution">
    <text evidence="3">The sequence shown here is derived from an EMBL/GenBank/DDBJ whole genome shotgun (WGS) entry which is preliminary data.</text>
</comment>
<dbReference type="Proteomes" id="UP000224006">
    <property type="component" value="Chromosome VI"/>
</dbReference>
<feature type="compositionally biased region" description="Polar residues" evidence="1">
    <location>
        <begin position="381"/>
        <end position="392"/>
    </location>
</feature>
<sequence length="1158" mass="122142">MRPTLLSKAFQSSGGHDLLLGPVDRRHTREQIGADELQKQANAMPSCQTSSSRRRRGGGDEDSAARQKPAPDNQGTEGAPPSTRQSSSPWESEEVDDEDAFAVSAASLSRRGAVSSPNGGAKPEQSQESSGAYFYDGSELDYADYRRWAQMLRSSQKAGGPLPSLGRYSKAKRAAHDAGDWLDEDALTLVPQGGLDGEKEGDHGRRDKTGAHESPSPATFRRGPGYLPTGRRSLGYRSWHSSQLPVAPPPSPSLPALSRSGVSALLLDTPVWGAPQAAAYAPPPFAANYGRGDRLNWSWQDVYLPPLAPAEDAEPAEDSHTTGAAAGRYPAEGVARLPVDLAGGFDAPEVGQEPSAAESRGSGAGVSSEVGWAWKSGFSDSQTSVAQGTQPKRGSRLASGSVDEELDVARLSRLPHFSSSSGRSAGREVPAEGAGSPSHSATGSRTAPGAFPGEGLLATTGLTADRVSPASRPAARRETAPASASVPAADGAQGGVAGDFGLGDFVETGREEAQDLAHYGLPGPTNPSLLPLAWSDGQGNFSLLGAPYAAGLSAFARRPAALGGAAGALGVQQALSLLPDRAPAAATAYASHGYFGAAPLFGGGGTPSLLSSSPFVDAFMQQRGGGFNLGAQPFATTHNNAGASPQLSAGGTAPGNGPCGGALRDSDAWWKDTGGTVWPELPALSRAEIDAGMRDVSGHVQLVRVEAHLIRSQVNAGNALGQYIQQGRRYHLYDVEGRLPVISALRGKILGFGAYGVVVEFLDLSRSPAQHAQLRDLDPSRSLSESDESRGSLSERGGGERTRALALGDSPLSGDKRLGLLEKTPSAAGADGERELVSRALTGSLRPSGSGNVKSAAERSVAGAGSQGSGSSGRRMRYAAKIMYWAKSKNASAEEIQRNLSDYIREELDAFTHLRGTGLSDEVLFHDYGLVVPQGVRQIARLPLLLRANSALFPDSPLHFMNRLIMYPALKCSLDMVAHNPFTREGLRVLVRRLVKLVAGLHALGLTHNDIKPQNFLMGGDGEVYIGDFAYLIRLNAVQECNKGFTIDYAPPELMACALKNGRMKMGPERDSWAVGVSAYRLACKSNFPFLLDRKFGAKPDPRQIAAYIASLREDDLETSRCGNGDRVLMSIILRLLQPDPAKRSTVDELVKEPFFQD</sequence>
<dbReference type="SMART" id="SM00220">
    <property type="entry name" value="S_TKc"/>
    <property type="match status" value="1"/>
</dbReference>
<dbReference type="SUPFAM" id="SSF56112">
    <property type="entry name" value="Protein kinase-like (PK-like)"/>
    <property type="match status" value="1"/>
</dbReference>
<feature type="region of interest" description="Disordered" evidence="1">
    <location>
        <begin position="381"/>
        <end position="493"/>
    </location>
</feature>
<protein>
    <submittedName>
        <fullName evidence="3">Rhoptry kinase family protein ROP25</fullName>
    </submittedName>
</protein>
<feature type="region of interest" description="Disordered" evidence="1">
    <location>
        <begin position="1"/>
        <end position="133"/>
    </location>
</feature>
<dbReference type="Pfam" id="PF00069">
    <property type="entry name" value="Pkinase"/>
    <property type="match status" value="1"/>
</dbReference>
<feature type="region of interest" description="Disordered" evidence="1">
    <location>
        <begin position="842"/>
        <end position="873"/>
    </location>
</feature>
<feature type="compositionally biased region" description="Acidic residues" evidence="1">
    <location>
        <begin position="91"/>
        <end position="100"/>
    </location>
</feature>
<organism evidence="3 4">
    <name type="scientific">Besnoitia besnoiti</name>
    <name type="common">Apicomplexan protozoan</name>
    <dbReference type="NCBI Taxonomy" id="94643"/>
    <lineage>
        <taxon>Eukaryota</taxon>
        <taxon>Sar</taxon>
        <taxon>Alveolata</taxon>
        <taxon>Apicomplexa</taxon>
        <taxon>Conoidasida</taxon>
        <taxon>Coccidia</taxon>
        <taxon>Eucoccidiorida</taxon>
        <taxon>Eimeriorina</taxon>
        <taxon>Sarcocystidae</taxon>
        <taxon>Besnoitia</taxon>
    </lineage>
</organism>
<dbReference type="PANTHER" id="PTHR44167:SF24">
    <property type="entry name" value="SERINE_THREONINE-PROTEIN KINASE CHK2"/>
    <property type="match status" value="1"/>
</dbReference>
<keyword evidence="4" id="KW-1185">Reference proteome</keyword>
<dbReference type="KEGG" id="bbes:BESB_066400"/>
<proteinExistence type="predicted"/>
<dbReference type="OrthoDB" id="331171at2759"/>
<dbReference type="Gene3D" id="1.10.510.10">
    <property type="entry name" value="Transferase(Phosphotransferase) domain 1"/>
    <property type="match status" value="1"/>
</dbReference>
<evidence type="ECO:0000256" key="1">
    <source>
        <dbReference type="SAM" id="MobiDB-lite"/>
    </source>
</evidence>
<feature type="compositionally biased region" description="Basic and acidic residues" evidence="1">
    <location>
        <begin position="23"/>
        <end position="38"/>
    </location>
</feature>
<dbReference type="GeneID" id="40311566"/>
<dbReference type="GO" id="GO:0005524">
    <property type="term" value="F:ATP binding"/>
    <property type="evidence" value="ECO:0007669"/>
    <property type="project" value="InterPro"/>
</dbReference>
<name>A0A2A9MG76_BESBE</name>
<keyword evidence="3" id="KW-0418">Kinase</keyword>
<feature type="region of interest" description="Disordered" evidence="1">
    <location>
        <begin position="191"/>
        <end position="232"/>
    </location>
</feature>
<evidence type="ECO:0000259" key="2">
    <source>
        <dbReference type="PROSITE" id="PS50011"/>
    </source>
</evidence>
<feature type="compositionally biased region" description="Polar residues" evidence="1">
    <location>
        <begin position="39"/>
        <end position="49"/>
    </location>
</feature>
<feature type="region of interest" description="Disordered" evidence="1">
    <location>
        <begin position="345"/>
        <end position="368"/>
    </location>
</feature>
<dbReference type="VEuPathDB" id="ToxoDB:BESB_066400"/>
<dbReference type="GO" id="GO:0044773">
    <property type="term" value="P:mitotic DNA damage checkpoint signaling"/>
    <property type="evidence" value="ECO:0007669"/>
    <property type="project" value="TreeGrafter"/>
</dbReference>
<feature type="region of interest" description="Disordered" evidence="1">
    <location>
        <begin position="310"/>
        <end position="329"/>
    </location>
</feature>
<feature type="compositionally biased region" description="Basic and acidic residues" evidence="1">
    <location>
        <begin position="196"/>
        <end position="211"/>
    </location>
</feature>
<feature type="domain" description="Protein kinase" evidence="2">
    <location>
        <begin position="856"/>
        <end position="1156"/>
    </location>
</feature>
<dbReference type="InterPro" id="IPR011009">
    <property type="entry name" value="Kinase-like_dom_sf"/>
</dbReference>
<dbReference type="InterPro" id="IPR000719">
    <property type="entry name" value="Prot_kinase_dom"/>
</dbReference>
<dbReference type="PROSITE" id="PS50011">
    <property type="entry name" value="PROTEIN_KINASE_DOM"/>
    <property type="match status" value="1"/>
</dbReference>
<dbReference type="RefSeq" id="XP_029218616.1">
    <property type="nucleotide sequence ID" value="XM_029365033.1"/>
</dbReference>
<gene>
    <name evidence="3" type="ORF">BESB_066400</name>
</gene>
<feature type="region of interest" description="Disordered" evidence="1">
    <location>
        <begin position="154"/>
        <end position="177"/>
    </location>
</feature>
<dbReference type="PANTHER" id="PTHR44167">
    <property type="entry name" value="OVARIAN-SPECIFIC SERINE/THREONINE-PROTEIN KINASE LOK-RELATED"/>
    <property type="match status" value="1"/>
</dbReference>
<keyword evidence="3" id="KW-0808">Transferase</keyword>
<feature type="region of interest" description="Disordered" evidence="1">
    <location>
        <begin position="771"/>
        <end position="811"/>
    </location>
</feature>
<feature type="compositionally biased region" description="Low complexity" evidence="1">
    <location>
        <begin position="480"/>
        <end position="491"/>
    </location>
</feature>
<dbReference type="AlphaFoldDB" id="A0A2A9MG76"/>
<accession>A0A2A9MG76</accession>
<reference evidence="3 4" key="1">
    <citation type="submission" date="2017-09" db="EMBL/GenBank/DDBJ databases">
        <title>Genome sequencing of Besnoitia besnoiti strain Bb-Ger1.</title>
        <authorList>
            <person name="Schares G."/>
            <person name="Venepally P."/>
            <person name="Lorenzi H.A."/>
        </authorList>
    </citation>
    <scope>NUCLEOTIDE SEQUENCE [LARGE SCALE GENOMIC DNA]</scope>
    <source>
        <strain evidence="3 4">Bb-Ger1</strain>
    </source>
</reference>
<evidence type="ECO:0000313" key="4">
    <source>
        <dbReference type="Proteomes" id="UP000224006"/>
    </source>
</evidence>
<dbReference type="InterPro" id="IPR008271">
    <property type="entry name" value="Ser/Thr_kinase_AS"/>
</dbReference>
<dbReference type="EMBL" id="NWUJ01000006">
    <property type="protein sequence ID" value="PFH34607.1"/>
    <property type="molecule type" value="Genomic_DNA"/>
</dbReference>
<dbReference type="GO" id="GO:0004674">
    <property type="term" value="F:protein serine/threonine kinase activity"/>
    <property type="evidence" value="ECO:0007669"/>
    <property type="project" value="TreeGrafter"/>
</dbReference>
<feature type="compositionally biased region" description="Low complexity" evidence="1">
    <location>
        <begin position="464"/>
        <end position="473"/>
    </location>
</feature>
<dbReference type="GO" id="GO:0005634">
    <property type="term" value="C:nucleus"/>
    <property type="evidence" value="ECO:0007669"/>
    <property type="project" value="TreeGrafter"/>
</dbReference>
<dbReference type="PROSITE" id="PS00108">
    <property type="entry name" value="PROTEIN_KINASE_ST"/>
    <property type="match status" value="1"/>
</dbReference>
<dbReference type="STRING" id="94643.A0A2A9MG76"/>
<evidence type="ECO:0000313" key="3">
    <source>
        <dbReference type="EMBL" id="PFH34607.1"/>
    </source>
</evidence>